<dbReference type="InterPro" id="IPR011547">
    <property type="entry name" value="SLC26A/SulP_dom"/>
</dbReference>
<feature type="transmembrane region" description="Helical" evidence="6">
    <location>
        <begin position="159"/>
        <end position="178"/>
    </location>
</feature>
<evidence type="ECO:0000259" key="7">
    <source>
        <dbReference type="Pfam" id="PF00916"/>
    </source>
</evidence>
<dbReference type="InterPro" id="IPR052706">
    <property type="entry name" value="Membrane-Transporter-like"/>
</dbReference>
<accession>A0A8J6C733</accession>
<evidence type="ECO:0000256" key="2">
    <source>
        <dbReference type="ARBA" id="ARBA00022692"/>
    </source>
</evidence>
<keyword evidence="9" id="KW-1185">Reference proteome</keyword>
<evidence type="ECO:0000256" key="4">
    <source>
        <dbReference type="ARBA" id="ARBA00023136"/>
    </source>
</evidence>
<protein>
    <recommendedName>
        <fullName evidence="7">SLC26A/SulP transporter domain-containing protein</fullName>
    </recommendedName>
</protein>
<feature type="transmembrane region" description="Helical" evidence="6">
    <location>
        <begin position="438"/>
        <end position="464"/>
    </location>
</feature>
<feature type="transmembrane region" description="Helical" evidence="6">
    <location>
        <begin position="391"/>
        <end position="412"/>
    </location>
</feature>
<dbReference type="Gene3D" id="3.30.750.24">
    <property type="entry name" value="STAS domain"/>
    <property type="match status" value="1"/>
</dbReference>
<dbReference type="EMBL" id="JAGTXO010000040">
    <property type="protein sequence ID" value="KAG8459485.1"/>
    <property type="molecule type" value="Genomic_DNA"/>
</dbReference>
<evidence type="ECO:0000313" key="9">
    <source>
        <dbReference type="Proteomes" id="UP000751190"/>
    </source>
</evidence>
<dbReference type="Pfam" id="PF00916">
    <property type="entry name" value="Sulfate_transp"/>
    <property type="match status" value="1"/>
</dbReference>
<comment type="subcellular location">
    <subcellularLocation>
        <location evidence="1">Membrane</location>
        <topology evidence="1">Multi-pass membrane protein</topology>
    </subcellularLocation>
</comment>
<feature type="transmembrane region" description="Helical" evidence="6">
    <location>
        <begin position="321"/>
        <end position="339"/>
    </location>
</feature>
<dbReference type="Proteomes" id="UP000751190">
    <property type="component" value="Unassembled WGS sequence"/>
</dbReference>
<evidence type="ECO:0000313" key="8">
    <source>
        <dbReference type="EMBL" id="KAG8459485.1"/>
    </source>
</evidence>
<feature type="transmembrane region" description="Helical" evidence="6">
    <location>
        <begin position="359"/>
        <end position="379"/>
    </location>
</feature>
<feature type="transmembrane region" description="Helical" evidence="6">
    <location>
        <begin position="49"/>
        <end position="70"/>
    </location>
</feature>
<evidence type="ECO:0000256" key="1">
    <source>
        <dbReference type="ARBA" id="ARBA00004141"/>
    </source>
</evidence>
<dbReference type="OMA" id="IPETAGF"/>
<feature type="compositionally biased region" description="Low complexity" evidence="5">
    <location>
        <begin position="15"/>
        <end position="27"/>
    </location>
</feature>
<dbReference type="GO" id="GO:0016020">
    <property type="term" value="C:membrane"/>
    <property type="evidence" value="ECO:0007669"/>
    <property type="project" value="UniProtKB-SubCell"/>
</dbReference>
<feature type="domain" description="SLC26A/SulP transporter" evidence="7">
    <location>
        <begin position="45"/>
        <end position="396"/>
    </location>
</feature>
<dbReference type="OrthoDB" id="288203at2759"/>
<keyword evidence="3 6" id="KW-1133">Transmembrane helix</keyword>
<evidence type="ECO:0000256" key="5">
    <source>
        <dbReference type="SAM" id="MobiDB-lite"/>
    </source>
</evidence>
<sequence length="588" mass="62239">MVDVRIDQPSGRVNPAPASADAPPRADGVPPLWSEMGTRERVAHLKTEVLLGIIVFLTQLPESVAFALLAKLTPPVGLHSAWIIGLLTSLFGGRPGMISGAAGARATIIGAFLGTPARPGLNGDGAEIVFPAVIISGGLMLGVYAFGLYRFTKIIPESVMVGFLNGIGILIALSQVFSFREDDGSAWRSGAELGYMLLICGAAVLIMELVPKIPCALSNLMPSSLLALIVGAIFEFALVRPLGSFTNTIGDVAQITAEQRFPVPFFLDAQYDLSKLPALPNVAERIFTLSVLLCAVGTIETLLTAEVVTEHVKTPNNPKRIMIALGGANIVAGVLGGMGGDSTIGLSKMNVLSGGTSRISGTVAAVGILACIMGAYPLLNYIPIAALTGVMFVLAAHTFAWPSVAYVLAALLPDERARARVRVRGVQLLPTKVDRFDALIMAAVTVISAVSNIVYATATGVVLASLRFTWISAHDFKIERAMKADGSKLYKAHGELFFGTANYFHLEFDYTHDPSKVHLLLEFEPQDYSATHALRKVRANYEKAGKSIEIRVHGAARAGGDELPPFGSAGPSGHLGDEWHRAGPLTAI</sequence>
<feature type="transmembrane region" description="Helical" evidence="6">
    <location>
        <begin position="128"/>
        <end position="147"/>
    </location>
</feature>
<evidence type="ECO:0000256" key="6">
    <source>
        <dbReference type="SAM" id="Phobius"/>
    </source>
</evidence>
<keyword evidence="2 6" id="KW-0812">Transmembrane</keyword>
<organism evidence="8 9">
    <name type="scientific">Diacronema lutheri</name>
    <name type="common">Unicellular marine alga</name>
    <name type="synonym">Monochrysis lutheri</name>
    <dbReference type="NCBI Taxonomy" id="2081491"/>
    <lineage>
        <taxon>Eukaryota</taxon>
        <taxon>Haptista</taxon>
        <taxon>Haptophyta</taxon>
        <taxon>Pavlovophyceae</taxon>
        <taxon>Pavlovales</taxon>
        <taxon>Pavlovaceae</taxon>
        <taxon>Diacronema</taxon>
    </lineage>
</organism>
<feature type="transmembrane region" description="Helical" evidence="6">
    <location>
        <begin position="217"/>
        <end position="238"/>
    </location>
</feature>
<feature type="transmembrane region" description="Helical" evidence="6">
    <location>
        <begin position="193"/>
        <end position="210"/>
    </location>
</feature>
<feature type="region of interest" description="Disordered" evidence="5">
    <location>
        <begin position="1"/>
        <end position="29"/>
    </location>
</feature>
<keyword evidence="4 6" id="KW-0472">Membrane</keyword>
<dbReference type="AlphaFoldDB" id="A0A8J6C733"/>
<dbReference type="PANTHER" id="PTHR43310">
    <property type="entry name" value="SULFATE TRANSPORTER YBAR-RELATED"/>
    <property type="match status" value="1"/>
</dbReference>
<gene>
    <name evidence="8" type="ORF">KFE25_012820</name>
</gene>
<comment type="caution">
    <text evidence="8">The sequence shown here is derived from an EMBL/GenBank/DDBJ whole genome shotgun (WGS) entry which is preliminary data.</text>
</comment>
<feature type="transmembrane region" description="Helical" evidence="6">
    <location>
        <begin position="286"/>
        <end position="309"/>
    </location>
</feature>
<dbReference type="InterPro" id="IPR036513">
    <property type="entry name" value="STAS_dom_sf"/>
</dbReference>
<name>A0A8J6C733_DIALT</name>
<proteinExistence type="predicted"/>
<reference evidence="8" key="1">
    <citation type="submission" date="2021-05" db="EMBL/GenBank/DDBJ databases">
        <title>The genome of the haptophyte Pavlova lutheri (Diacronema luteri, Pavlovales) - a model for lipid biosynthesis in eukaryotic algae.</title>
        <authorList>
            <person name="Hulatt C.J."/>
            <person name="Posewitz M.C."/>
        </authorList>
    </citation>
    <scope>NUCLEOTIDE SEQUENCE</scope>
    <source>
        <strain evidence="8">NIVA-4/92</strain>
    </source>
</reference>
<dbReference type="PANTHER" id="PTHR43310:SF1">
    <property type="entry name" value="SULFATE TRANSPORTER YBAR-RELATED"/>
    <property type="match status" value="1"/>
</dbReference>
<evidence type="ECO:0000256" key="3">
    <source>
        <dbReference type="ARBA" id="ARBA00022989"/>
    </source>
</evidence>